<dbReference type="Proteomes" id="UP000323000">
    <property type="component" value="Chromosome 9"/>
</dbReference>
<evidence type="ECO:0000313" key="3">
    <source>
        <dbReference type="Proteomes" id="UP000323000"/>
    </source>
</evidence>
<accession>A0A5C7HDG1</accession>
<dbReference type="EMBL" id="VAHF01000009">
    <property type="protein sequence ID" value="TXG55020.1"/>
    <property type="molecule type" value="Genomic_DNA"/>
</dbReference>
<protein>
    <submittedName>
        <fullName evidence="2">Uncharacterized protein</fullName>
    </submittedName>
</protein>
<sequence length="94" mass="10220">MASTTTTSQFFLVVSIISLVACSSANGQLSTNFYATTCRLRLAMDRYCWMIRGASREKRMPVQTETLQGVSKSSTPLKLASKLPAVALLPVQTS</sequence>
<feature type="chain" id="PRO_5022692696" evidence="1">
    <location>
        <begin position="28"/>
        <end position="94"/>
    </location>
</feature>
<feature type="signal peptide" evidence="1">
    <location>
        <begin position="1"/>
        <end position="27"/>
    </location>
</feature>
<dbReference type="OrthoDB" id="10549585at2759"/>
<evidence type="ECO:0000313" key="2">
    <source>
        <dbReference type="EMBL" id="TXG55020.1"/>
    </source>
</evidence>
<name>A0A5C7HDG1_9ROSI</name>
<evidence type="ECO:0000256" key="1">
    <source>
        <dbReference type="SAM" id="SignalP"/>
    </source>
</evidence>
<comment type="caution">
    <text evidence="2">The sequence shown here is derived from an EMBL/GenBank/DDBJ whole genome shotgun (WGS) entry which is preliminary data.</text>
</comment>
<reference evidence="3" key="1">
    <citation type="journal article" date="2019" name="Gigascience">
        <title>De novo genome assembly of the endangered Acer yangbiense, a plant species with extremely small populations endemic to Yunnan Province, China.</title>
        <authorList>
            <person name="Yang J."/>
            <person name="Wariss H.M."/>
            <person name="Tao L."/>
            <person name="Zhang R."/>
            <person name="Yun Q."/>
            <person name="Hollingsworth P."/>
            <person name="Dao Z."/>
            <person name="Luo G."/>
            <person name="Guo H."/>
            <person name="Ma Y."/>
            <person name="Sun W."/>
        </authorList>
    </citation>
    <scope>NUCLEOTIDE SEQUENCE [LARGE SCALE GENOMIC DNA]</scope>
    <source>
        <strain evidence="3">cv. Malutang</strain>
    </source>
</reference>
<dbReference type="AlphaFoldDB" id="A0A5C7HDG1"/>
<organism evidence="2 3">
    <name type="scientific">Acer yangbiense</name>
    <dbReference type="NCBI Taxonomy" id="1000413"/>
    <lineage>
        <taxon>Eukaryota</taxon>
        <taxon>Viridiplantae</taxon>
        <taxon>Streptophyta</taxon>
        <taxon>Embryophyta</taxon>
        <taxon>Tracheophyta</taxon>
        <taxon>Spermatophyta</taxon>
        <taxon>Magnoliopsida</taxon>
        <taxon>eudicotyledons</taxon>
        <taxon>Gunneridae</taxon>
        <taxon>Pentapetalae</taxon>
        <taxon>rosids</taxon>
        <taxon>malvids</taxon>
        <taxon>Sapindales</taxon>
        <taxon>Sapindaceae</taxon>
        <taxon>Hippocastanoideae</taxon>
        <taxon>Acereae</taxon>
        <taxon>Acer</taxon>
    </lineage>
</organism>
<proteinExistence type="predicted"/>
<keyword evidence="3" id="KW-1185">Reference proteome</keyword>
<gene>
    <name evidence="2" type="ORF">EZV62_020276</name>
</gene>
<keyword evidence="1" id="KW-0732">Signal</keyword>